<protein>
    <recommendedName>
        <fullName evidence="3">HTH cro/C1-type domain-containing protein</fullName>
    </recommendedName>
</protein>
<dbReference type="Gene3D" id="1.10.260.40">
    <property type="entry name" value="lambda repressor-like DNA-binding domains"/>
    <property type="match status" value="1"/>
</dbReference>
<keyword evidence="2" id="KW-0812">Transmembrane</keyword>
<dbReference type="Proteomes" id="UP000051499">
    <property type="component" value="Unassembled WGS sequence"/>
</dbReference>
<evidence type="ECO:0000313" key="4">
    <source>
        <dbReference type="EMBL" id="KRK51103.1"/>
    </source>
</evidence>
<keyword evidence="5" id="KW-1185">Reference proteome</keyword>
<feature type="domain" description="HTH cro/C1-type" evidence="3">
    <location>
        <begin position="18"/>
        <end position="72"/>
    </location>
</feature>
<evidence type="ECO:0000259" key="3">
    <source>
        <dbReference type="PROSITE" id="PS50943"/>
    </source>
</evidence>
<evidence type="ECO:0000256" key="2">
    <source>
        <dbReference type="SAM" id="Phobius"/>
    </source>
</evidence>
<dbReference type="InterPro" id="IPR010982">
    <property type="entry name" value="Lambda_DNA-bd_dom_sf"/>
</dbReference>
<dbReference type="EMBL" id="AZDH01000017">
    <property type="protein sequence ID" value="KRK51103.1"/>
    <property type="molecule type" value="Genomic_DNA"/>
</dbReference>
<dbReference type="PROSITE" id="PS50943">
    <property type="entry name" value="HTH_CROC1"/>
    <property type="match status" value="1"/>
</dbReference>
<dbReference type="SMART" id="SM00530">
    <property type="entry name" value="HTH_XRE"/>
    <property type="match status" value="1"/>
</dbReference>
<accession>A0ABR5NSG4</accession>
<feature type="transmembrane region" description="Helical" evidence="2">
    <location>
        <begin position="112"/>
        <end position="130"/>
    </location>
</feature>
<keyword evidence="1" id="KW-0238">DNA-binding</keyword>
<gene>
    <name evidence="4" type="ORF">FC97_GL000793</name>
</gene>
<dbReference type="Pfam" id="PF01381">
    <property type="entry name" value="HTH_3"/>
    <property type="match status" value="1"/>
</dbReference>
<evidence type="ECO:0000256" key="1">
    <source>
        <dbReference type="ARBA" id="ARBA00023125"/>
    </source>
</evidence>
<comment type="caution">
    <text evidence="4">The sequence shown here is derived from an EMBL/GenBank/DDBJ whole genome shotgun (WGS) entry which is preliminary data.</text>
</comment>
<evidence type="ECO:0000313" key="5">
    <source>
        <dbReference type="Proteomes" id="UP000051499"/>
    </source>
</evidence>
<dbReference type="PANTHER" id="PTHR46558:SF4">
    <property type="entry name" value="DNA-BIDING PHAGE PROTEIN"/>
    <property type="match status" value="1"/>
</dbReference>
<dbReference type="InterPro" id="IPR001387">
    <property type="entry name" value="Cro/C1-type_HTH"/>
</dbReference>
<organism evidence="4 5">
    <name type="scientific">Companilactobacillus kimchii DSM 13961 = JCM 10707</name>
    <dbReference type="NCBI Taxonomy" id="1423765"/>
    <lineage>
        <taxon>Bacteria</taxon>
        <taxon>Bacillati</taxon>
        <taxon>Bacillota</taxon>
        <taxon>Bacilli</taxon>
        <taxon>Lactobacillales</taxon>
        <taxon>Lactobacillaceae</taxon>
        <taxon>Companilactobacillus</taxon>
        <taxon>Companilactobacillus kimchii</taxon>
    </lineage>
</organism>
<keyword evidence="2" id="KW-0472">Membrane</keyword>
<reference evidence="4 5" key="1">
    <citation type="journal article" date="2015" name="Genome Announc.">
        <title>Expanding the biotechnology potential of lactobacilli through comparative genomics of 213 strains and associated genera.</title>
        <authorList>
            <person name="Sun Z."/>
            <person name="Harris H.M."/>
            <person name="McCann A."/>
            <person name="Guo C."/>
            <person name="Argimon S."/>
            <person name="Zhang W."/>
            <person name="Yang X."/>
            <person name="Jeffery I.B."/>
            <person name="Cooney J.C."/>
            <person name="Kagawa T.F."/>
            <person name="Liu W."/>
            <person name="Song Y."/>
            <person name="Salvetti E."/>
            <person name="Wrobel A."/>
            <person name="Rasinkangas P."/>
            <person name="Parkhill J."/>
            <person name="Rea M.C."/>
            <person name="O'Sullivan O."/>
            <person name="Ritari J."/>
            <person name="Douillard F.P."/>
            <person name="Paul Ross R."/>
            <person name="Yang R."/>
            <person name="Briner A.E."/>
            <person name="Felis G.E."/>
            <person name="de Vos W.M."/>
            <person name="Barrangou R."/>
            <person name="Klaenhammer T.R."/>
            <person name="Caufield P.W."/>
            <person name="Cui Y."/>
            <person name="Zhang H."/>
            <person name="O'Toole P.W."/>
        </authorList>
    </citation>
    <scope>NUCLEOTIDE SEQUENCE [LARGE SCALE GENOMIC DNA]</scope>
    <source>
        <strain evidence="4 5">DSM 13961</strain>
    </source>
</reference>
<dbReference type="PANTHER" id="PTHR46558">
    <property type="entry name" value="TRACRIPTIONAL REGULATORY PROTEIN-RELATED-RELATED"/>
    <property type="match status" value="1"/>
</dbReference>
<proteinExistence type="predicted"/>
<dbReference type="CDD" id="cd00093">
    <property type="entry name" value="HTH_XRE"/>
    <property type="match status" value="1"/>
</dbReference>
<name>A0ABR5NSG4_9LACO</name>
<sequence length="131" mass="15278">MKFVQRVGLKMIEFSSQLKKYRTDRGITQDELAGKLYVTRQAISKWESGESTPDMNNLVKLSGIFNVSLDALVLGKKENSKIDPNEFTFDPIHNRYVRKYGKMNFWDFLSKNPWVIVLLAIVLFWGVMFIH</sequence>
<keyword evidence="2" id="KW-1133">Transmembrane helix</keyword>
<dbReference type="SUPFAM" id="SSF47413">
    <property type="entry name" value="lambda repressor-like DNA-binding domains"/>
    <property type="match status" value="1"/>
</dbReference>